<comment type="caution">
    <text evidence="2">The sequence shown here is derived from an EMBL/GenBank/DDBJ whole genome shotgun (WGS) entry which is preliminary data.</text>
</comment>
<dbReference type="AlphaFoldDB" id="A0A3S0G7M1"/>
<feature type="signal peptide" evidence="1">
    <location>
        <begin position="1"/>
        <end position="21"/>
    </location>
</feature>
<keyword evidence="3" id="KW-1185">Reference proteome</keyword>
<sequence>MKVVCAFMAAGLIIVPTVQVAAAEQAVLGQGNVSCRTWSSDRNSSEASARVAWILGFITAFHQYGPRPERDVSSGSSTQQITELVDHHCTQHPTDDVYRAVLAVIDEYKRIRN</sequence>
<dbReference type="OrthoDB" id="6507154at2"/>
<feature type="chain" id="PRO_5018744606" description="HdeA/HdeB family protein" evidence="1">
    <location>
        <begin position="22"/>
        <end position="113"/>
    </location>
</feature>
<dbReference type="EMBL" id="RWKW01000052">
    <property type="protein sequence ID" value="RST85648.1"/>
    <property type="molecule type" value="Genomic_DNA"/>
</dbReference>
<dbReference type="Proteomes" id="UP000278398">
    <property type="component" value="Unassembled WGS sequence"/>
</dbReference>
<evidence type="ECO:0000313" key="3">
    <source>
        <dbReference type="Proteomes" id="UP000278398"/>
    </source>
</evidence>
<reference evidence="2 3" key="1">
    <citation type="submission" date="2018-12" db="EMBL/GenBank/DDBJ databases">
        <title>Mesorhizobium carbonis sp. nov., isolated from coal mine water.</title>
        <authorList>
            <person name="Xin W."/>
            <person name="Xu Z."/>
            <person name="Xiang F."/>
            <person name="Zhang J."/>
            <person name="Xi L."/>
            <person name="Liu J."/>
        </authorList>
    </citation>
    <scope>NUCLEOTIDE SEQUENCE [LARGE SCALE GENOMIC DNA]</scope>
    <source>
        <strain evidence="2 3">B2.3</strain>
    </source>
</reference>
<name>A0A3S0G7M1_9HYPH</name>
<proteinExistence type="predicted"/>
<evidence type="ECO:0000256" key="1">
    <source>
        <dbReference type="SAM" id="SignalP"/>
    </source>
</evidence>
<organism evidence="2 3">
    <name type="scientific">Aquibium carbonis</name>
    <dbReference type="NCBI Taxonomy" id="2495581"/>
    <lineage>
        <taxon>Bacteria</taxon>
        <taxon>Pseudomonadati</taxon>
        <taxon>Pseudomonadota</taxon>
        <taxon>Alphaproteobacteria</taxon>
        <taxon>Hyphomicrobiales</taxon>
        <taxon>Phyllobacteriaceae</taxon>
        <taxon>Aquibium</taxon>
    </lineage>
</organism>
<accession>A0A3S0G7M1</accession>
<evidence type="ECO:0008006" key="4">
    <source>
        <dbReference type="Google" id="ProtNLM"/>
    </source>
</evidence>
<protein>
    <recommendedName>
        <fullName evidence="4">HdeA/HdeB family protein</fullName>
    </recommendedName>
</protein>
<evidence type="ECO:0000313" key="2">
    <source>
        <dbReference type="EMBL" id="RST85648.1"/>
    </source>
</evidence>
<keyword evidence="1" id="KW-0732">Signal</keyword>
<gene>
    <name evidence="2" type="ORF">EJC49_14740</name>
</gene>